<dbReference type="EMBL" id="JNBR01001234">
    <property type="protein sequence ID" value="OQR88530.1"/>
    <property type="molecule type" value="Genomic_DNA"/>
</dbReference>
<dbReference type="PANTHER" id="PTHR22754:SF32">
    <property type="entry name" value="DISCO-INTERACTING PROTEIN 2"/>
    <property type="match status" value="1"/>
</dbReference>
<dbReference type="Proteomes" id="UP000243579">
    <property type="component" value="Unassembled WGS sequence"/>
</dbReference>
<keyword evidence="2" id="KW-1185">Reference proteome</keyword>
<dbReference type="AlphaFoldDB" id="A0A1V9YSE8"/>
<dbReference type="InterPro" id="IPR042099">
    <property type="entry name" value="ANL_N_sf"/>
</dbReference>
<evidence type="ECO:0008006" key="3">
    <source>
        <dbReference type="Google" id="ProtNLM"/>
    </source>
</evidence>
<protein>
    <recommendedName>
        <fullName evidence="3">AMP-dependent synthetase/ligase domain-containing protein</fullName>
    </recommendedName>
</protein>
<reference evidence="1 2" key="1">
    <citation type="journal article" date="2014" name="Genome Biol. Evol.">
        <title>The secreted proteins of Achlya hypogyna and Thraustotheca clavata identify the ancestral oomycete secretome and reveal gene acquisitions by horizontal gene transfer.</title>
        <authorList>
            <person name="Misner I."/>
            <person name="Blouin N."/>
            <person name="Leonard G."/>
            <person name="Richards T.A."/>
            <person name="Lane C.E."/>
        </authorList>
    </citation>
    <scope>NUCLEOTIDE SEQUENCE [LARGE SCALE GENOMIC DNA]</scope>
    <source>
        <strain evidence="1 2">ATCC 48635</strain>
    </source>
</reference>
<dbReference type="STRING" id="1202772.A0A1V9YSE8"/>
<evidence type="ECO:0000313" key="2">
    <source>
        <dbReference type="Proteomes" id="UP000243579"/>
    </source>
</evidence>
<gene>
    <name evidence="1" type="ORF">ACHHYP_06765</name>
</gene>
<dbReference type="Gene3D" id="3.40.50.12780">
    <property type="entry name" value="N-terminal domain of ligase-like"/>
    <property type="match status" value="1"/>
</dbReference>
<dbReference type="OrthoDB" id="64063at2759"/>
<name>A0A1V9YSE8_ACHHY</name>
<dbReference type="PANTHER" id="PTHR22754">
    <property type="entry name" value="DISCO-INTERACTING PROTEIN 2 DIP2 -RELATED"/>
    <property type="match status" value="1"/>
</dbReference>
<dbReference type="SUPFAM" id="SSF56801">
    <property type="entry name" value="Acetyl-CoA synthetase-like"/>
    <property type="match status" value="1"/>
</dbReference>
<feature type="non-terminal residue" evidence="1">
    <location>
        <position position="145"/>
    </location>
</feature>
<proteinExistence type="predicted"/>
<comment type="caution">
    <text evidence="1">The sequence shown here is derived from an EMBL/GenBank/DDBJ whole genome shotgun (WGS) entry which is preliminary data.</text>
</comment>
<organism evidence="1 2">
    <name type="scientific">Achlya hypogyna</name>
    <name type="common">Oomycete</name>
    <name type="synonym">Protoachlya hypogyna</name>
    <dbReference type="NCBI Taxonomy" id="1202772"/>
    <lineage>
        <taxon>Eukaryota</taxon>
        <taxon>Sar</taxon>
        <taxon>Stramenopiles</taxon>
        <taxon>Oomycota</taxon>
        <taxon>Saprolegniomycetes</taxon>
        <taxon>Saprolegniales</taxon>
        <taxon>Achlyaceae</taxon>
        <taxon>Achlya</taxon>
    </lineage>
</organism>
<accession>A0A1V9YSE8</accession>
<sequence length="145" mass="15750">MDALALALDPANAAAVATSLAAVTVGATAYFCTGKRKHGDCRAPPKPMLKTTISGEVEEEPIHDTKRPRVATTRHISQRDISIAELLKQRAIAMPDKVVYTFLDDYGHESVNLTFGDLDRAARKVAATLQKDANLKKGDRVMLAY</sequence>
<evidence type="ECO:0000313" key="1">
    <source>
        <dbReference type="EMBL" id="OQR88530.1"/>
    </source>
</evidence>